<keyword evidence="7" id="KW-1185">Reference proteome</keyword>
<dbReference type="AlphaFoldDB" id="A0A3A4K7V6"/>
<dbReference type="InterPro" id="IPR000675">
    <property type="entry name" value="Cutinase/axe"/>
</dbReference>
<dbReference type="PANTHER" id="PTHR33630:SF9">
    <property type="entry name" value="CUTINASE 4"/>
    <property type="match status" value="1"/>
</dbReference>
<keyword evidence="5" id="KW-1133">Transmembrane helix</keyword>
<name>A0A3A4K7V6_9NOCA</name>
<evidence type="ECO:0000256" key="2">
    <source>
        <dbReference type="ARBA" id="ARBA00022487"/>
    </source>
</evidence>
<accession>A0A3A4K7V6</accession>
<dbReference type="GO" id="GO:0052689">
    <property type="term" value="F:carboxylic ester hydrolase activity"/>
    <property type="evidence" value="ECO:0007669"/>
    <property type="project" value="UniProtKB-KW"/>
</dbReference>
<dbReference type="Pfam" id="PF01083">
    <property type="entry name" value="Cutinase"/>
    <property type="match status" value="1"/>
</dbReference>
<comment type="caution">
    <text evidence="6">The sequence shown here is derived from an EMBL/GenBank/DDBJ whole genome shotgun (WGS) entry which is preliminary data.</text>
</comment>
<evidence type="ECO:0000313" key="7">
    <source>
        <dbReference type="Proteomes" id="UP000266677"/>
    </source>
</evidence>
<evidence type="ECO:0000313" key="6">
    <source>
        <dbReference type="EMBL" id="RJO67960.1"/>
    </source>
</evidence>
<feature type="transmembrane region" description="Helical" evidence="5">
    <location>
        <begin position="40"/>
        <end position="59"/>
    </location>
</feature>
<keyword evidence="4" id="KW-1015">Disulfide bond</keyword>
<keyword evidence="3" id="KW-0378">Hydrolase</keyword>
<protein>
    <submittedName>
        <fullName evidence="6">Cutinase family protein</fullName>
    </submittedName>
</protein>
<evidence type="ECO:0000256" key="1">
    <source>
        <dbReference type="ARBA" id="ARBA00007534"/>
    </source>
</evidence>
<proteinExistence type="inferred from homology"/>
<keyword evidence="2" id="KW-0719">Serine esterase</keyword>
<evidence type="ECO:0000256" key="3">
    <source>
        <dbReference type="ARBA" id="ARBA00022801"/>
    </source>
</evidence>
<dbReference type="Proteomes" id="UP000266677">
    <property type="component" value="Unassembled WGS sequence"/>
</dbReference>
<keyword evidence="5" id="KW-0472">Membrane</keyword>
<dbReference type="PANTHER" id="PTHR33630">
    <property type="entry name" value="CUTINASE RV1984C-RELATED-RELATED"/>
    <property type="match status" value="1"/>
</dbReference>
<keyword evidence="5" id="KW-0812">Transmembrane</keyword>
<comment type="similarity">
    <text evidence="1">Belongs to the cutinase family.</text>
</comment>
<dbReference type="SUPFAM" id="SSF53474">
    <property type="entry name" value="alpha/beta-Hydrolases"/>
    <property type="match status" value="1"/>
</dbReference>
<evidence type="ECO:0000256" key="4">
    <source>
        <dbReference type="ARBA" id="ARBA00023157"/>
    </source>
</evidence>
<gene>
    <name evidence="6" type="ORF">D5S18_34225</name>
</gene>
<dbReference type="SMART" id="SM01110">
    <property type="entry name" value="Cutinase"/>
    <property type="match status" value="1"/>
</dbReference>
<organism evidence="6 7">
    <name type="scientific">Nocardia panacis</name>
    <dbReference type="NCBI Taxonomy" id="2340916"/>
    <lineage>
        <taxon>Bacteria</taxon>
        <taxon>Bacillati</taxon>
        <taxon>Actinomycetota</taxon>
        <taxon>Actinomycetes</taxon>
        <taxon>Mycobacteriales</taxon>
        <taxon>Nocardiaceae</taxon>
        <taxon>Nocardia</taxon>
    </lineage>
</organism>
<sequence>MQGGCLAGSSQDDESGIPVVKAAAVQGSSQSIRRNRRHGGFCRSWVLVIATAILAGPLISVAGEPAARAGAGGCPLVAGIFLAGTGETHPGADAAVPVGLLGPVGAQLSQRFGDRFVARFPAYSASAFDRLPYGDSKATGVAAVRDELVGFGKRCPATKFVLAGYSQGADVLGDVAVSIGCAGDPVPADQVLGVGLVADPRRGTAGGKLVGPQVSGQGIAGPRPGGFCGLSSVTAEICAGEDRYCATDAGQHPILAGLGRMLSQPTGPQIGSNDDKAAQELTRSLGSDFSGVNLADASGAVQRMIAEVSSGHPDIGHLTQGVKELTSTLGPLADLSGWAAENPGAKSRLSQASPGSGDKLAANVLDAASRSDLSSALDALASIASQITGAAATGADRSTLSGAVDRVASATAPLTDSMAASPAAALSQASRVLSVLKPSVVVDQVLNVVVNGLRFAANVPGVLDVLGRVVGLVGDPAIDIPGKVRGLHDLFGTLNSEFAPLVKMVAGVDLRMISHLIGLIPDTTGTAQIISLLVGMLANLDVGALAAQIGQLQDNLWQVAEALAAGANPIDVGVRLAELVPTLLGFAGIAVNTLVGSSDHGADVQGLARSATDLAGKNGADALGQLVSEGFSAASFFASGVHQGYDHYVVDGDGRTAIQWLVDWFSNRIRSVVPT</sequence>
<reference evidence="6 7" key="1">
    <citation type="submission" date="2018-09" db="EMBL/GenBank/DDBJ databases">
        <title>YIM PH21274 draft genome.</title>
        <authorList>
            <person name="Miao C."/>
        </authorList>
    </citation>
    <scope>NUCLEOTIDE SEQUENCE [LARGE SCALE GENOMIC DNA]</scope>
    <source>
        <strain evidence="6 7">YIM PH 21724</strain>
    </source>
</reference>
<evidence type="ECO:0000256" key="5">
    <source>
        <dbReference type="SAM" id="Phobius"/>
    </source>
</evidence>
<dbReference type="InterPro" id="IPR029058">
    <property type="entry name" value="AB_hydrolase_fold"/>
</dbReference>
<dbReference type="EMBL" id="QZFU01000056">
    <property type="protein sequence ID" value="RJO67960.1"/>
    <property type="molecule type" value="Genomic_DNA"/>
</dbReference>
<dbReference type="Gene3D" id="3.40.50.1820">
    <property type="entry name" value="alpha/beta hydrolase"/>
    <property type="match status" value="1"/>
</dbReference>